<dbReference type="RefSeq" id="WP_084192172.1">
    <property type="nucleotide sequence ID" value="NZ_FTMG01000005.1"/>
</dbReference>
<gene>
    <name evidence="3" type="ORF">HDF22_005079</name>
    <name evidence="2" type="ORF">HDF23_002574</name>
</gene>
<organism evidence="3 5">
    <name type="scientific">Mucilaginibacter lappiensis</name>
    <dbReference type="NCBI Taxonomy" id="354630"/>
    <lineage>
        <taxon>Bacteria</taxon>
        <taxon>Pseudomonadati</taxon>
        <taxon>Bacteroidota</taxon>
        <taxon>Sphingobacteriia</taxon>
        <taxon>Sphingobacteriales</taxon>
        <taxon>Sphingobacteriaceae</taxon>
        <taxon>Mucilaginibacter</taxon>
    </lineage>
</organism>
<evidence type="ECO:0000313" key="2">
    <source>
        <dbReference type="EMBL" id="MBB6109825.1"/>
    </source>
</evidence>
<evidence type="ECO:0000259" key="1">
    <source>
        <dbReference type="Pfam" id="PF10988"/>
    </source>
</evidence>
<dbReference type="Pfam" id="PF10988">
    <property type="entry name" value="DUF2807"/>
    <property type="match status" value="1"/>
</dbReference>
<accession>A0A1N6YQJ7</accession>
<dbReference type="InterPro" id="IPR021255">
    <property type="entry name" value="DUF2807"/>
</dbReference>
<dbReference type="Gene3D" id="2.160.20.120">
    <property type="match status" value="1"/>
</dbReference>
<name>A0A1N6YQJ7_9SPHI</name>
<comment type="caution">
    <text evidence="3">The sequence shown here is derived from an EMBL/GenBank/DDBJ whole genome shotgun (WGS) entry which is preliminary data.</text>
</comment>
<protein>
    <recommendedName>
        <fullName evidence="1">Putative auto-transporter adhesin head GIN domain-containing protein</fullName>
    </recommendedName>
</protein>
<dbReference type="STRING" id="354630.SAMN05421821_105245"/>
<keyword evidence="4" id="KW-1185">Reference proteome</keyword>
<dbReference type="Proteomes" id="UP000541583">
    <property type="component" value="Unassembled WGS sequence"/>
</dbReference>
<evidence type="ECO:0000313" key="4">
    <source>
        <dbReference type="Proteomes" id="UP000541583"/>
    </source>
</evidence>
<evidence type="ECO:0000313" key="5">
    <source>
        <dbReference type="Proteomes" id="UP000548326"/>
    </source>
</evidence>
<dbReference type="Proteomes" id="UP000548326">
    <property type="component" value="Unassembled WGS sequence"/>
</dbReference>
<dbReference type="EMBL" id="JACHCA010000018">
    <property type="protein sequence ID" value="MBB6130933.1"/>
    <property type="molecule type" value="Genomic_DNA"/>
</dbReference>
<sequence length="228" mass="25288">MNFKKLRQMIEIKGNGNIVSKEIPVSSFIRLHLAAKGLIELLPSDEEKVIIETDENLFDYFEVVNSGRTLYISSEAKFRKPSFTKCIIKVYLRQIDTLYVRCDGGDVNCSKAITLDNPLEIKIQSIGNTNLNICAPAIKVLSQCSGNVTLKGKCGTLTIKNQSEGNLFALEMDADELSIRNMAEGNVELYANRSISIAHWGQGDVHYAGNAVLTDVKQYGNGMIKHVK</sequence>
<evidence type="ECO:0000313" key="3">
    <source>
        <dbReference type="EMBL" id="MBB6130933.1"/>
    </source>
</evidence>
<proteinExistence type="predicted"/>
<reference evidence="4 5" key="1">
    <citation type="submission" date="2020-08" db="EMBL/GenBank/DDBJ databases">
        <title>Genomic Encyclopedia of Type Strains, Phase IV (KMG-V): Genome sequencing to study the core and pangenomes of soil and plant-associated prokaryotes.</title>
        <authorList>
            <person name="Whitman W."/>
        </authorList>
    </citation>
    <scope>NUCLEOTIDE SEQUENCE [LARGE SCALE GENOMIC DNA]</scope>
    <source>
        <strain evidence="2 4">ANJLi2</strain>
        <strain evidence="3 5">MP601</strain>
    </source>
</reference>
<dbReference type="AlphaFoldDB" id="A0A1N6YQJ7"/>
<feature type="domain" description="Putative auto-transporter adhesin head GIN" evidence="1">
    <location>
        <begin position="31"/>
        <end position="211"/>
    </location>
</feature>
<dbReference type="OrthoDB" id="788989at2"/>
<dbReference type="EMBL" id="JACHCB010000005">
    <property type="protein sequence ID" value="MBB6109825.1"/>
    <property type="molecule type" value="Genomic_DNA"/>
</dbReference>